<reference evidence="3" key="2">
    <citation type="submission" date="2020-09" db="EMBL/GenBank/DDBJ databases">
        <authorList>
            <person name="Sun Q."/>
            <person name="Zhou Y."/>
        </authorList>
    </citation>
    <scope>NUCLEOTIDE SEQUENCE</scope>
    <source>
        <strain evidence="3">CGMCC 1.15290</strain>
    </source>
</reference>
<comment type="caution">
    <text evidence="3">The sequence shown here is derived from an EMBL/GenBank/DDBJ whole genome shotgun (WGS) entry which is preliminary data.</text>
</comment>
<dbReference type="EMBL" id="BMIB01000002">
    <property type="protein sequence ID" value="GGH65359.1"/>
    <property type="molecule type" value="Genomic_DNA"/>
</dbReference>
<dbReference type="InterPro" id="IPR000782">
    <property type="entry name" value="FAS1_domain"/>
</dbReference>
<feature type="chain" id="PRO_5038116945" description="FAS1 domain-containing protein" evidence="1">
    <location>
        <begin position="20"/>
        <end position="322"/>
    </location>
</feature>
<accession>A0A917IVP3</accession>
<dbReference type="SUPFAM" id="SSF82153">
    <property type="entry name" value="FAS1 domain"/>
    <property type="match status" value="2"/>
</dbReference>
<dbReference type="Pfam" id="PF02469">
    <property type="entry name" value="Fasciclin"/>
    <property type="match status" value="2"/>
</dbReference>
<dbReference type="SMART" id="SM00554">
    <property type="entry name" value="FAS1"/>
    <property type="match status" value="2"/>
</dbReference>
<feature type="domain" description="FAS1" evidence="2">
    <location>
        <begin position="165"/>
        <end position="318"/>
    </location>
</feature>
<evidence type="ECO:0000256" key="1">
    <source>
        <dbReference type="SAM" id="SignalP"/>
    </source>
</evidence>
<dbReference type="PANTHER" id="PTHR10900:SF77">
    <property type="entry name" value="FI19380P1"/>
    <property type="match status" value="1"/>
</dbReference>
<dbReference type="PANTHER" id="PTHR10900">
    <property type="entry name" value="PERIOSTIN-RELATED"/>
    <property type="match status" value="1"/>
</dbReference>
<proteinExistence type="predicted"/>
<dbReference type="RefSeq" id="WP_188951740.1">
    <property type="nucleotide sequence ID" value="NZ_BMIB01000002.1"/>
</dbReference>
<name>A0A917IVP3_9BACT</name>
<dbReference type="PROSITE" id="PS51257">
    <property type="entry name" value="PROKAR_LIPOPROTEIN"/>
    <property type="match status" value="1"/>
</dbReference>
<evidence type="ECO:0000259" key="2">
    <source>
        <dbReference type="PROSITE" id="PS50213"/>
    </source>
</evidence>
<dbReference type="PROSITE" id="PS50213">
    <property type="entry name" value="FAS1"/>
    <property type="match status" value="2"/>
</dbReference>
<evidence type="ECO:0000313" key="3">
    <source>
        <dbReference type="EMBL" id="GGH65359.1"/>
    </source>
</evidence>
<dbReference type="AlphaFoldDB" id="A0A917IVP3"/>
<reference evidence="3" key="1">
    <citation type="journal article" date="2014" name="Int. J. Syst. Evol. Microbiol.">
        <title>Complete genome sequence of Corynebacterium casei LMG S-19264T (=DSM 44701T), isolated from a smear-ripened cheese.</title>
        <authorList>
            <consortium name="US DOE Joint Genome Institute (JGI-PGF)"/>
            <person name="Walter F."/>
            <person name="Albersmeier A."/>
            <person name="Kalinowski J."/>
            <person name="Ruckert C."/>
        </authorList>
    </citation>
    <scope>NUCLEOTIDE SEQUENCE</scope>
    <source>
        <strain evidence="3">CGMCC 1.15290</strain>
    </source>
</reference>
<dbReference type="Proteomes" id="UP000627292">
    <property type="component" value="Unassembled WGS sequence"/>
</dbReference>
<dbReference type="Gene3D" id="2.30.180.10">
    <property type="entry name" value="FAS1 domain"/>
    <property type="match status" value="2"/>
</dbReference>
<feature type="domain" description="FAS1" evidence="2">
    <location>
        <begin position="32"/>
        <end position="161"/>
    </location>
</feature>
<keyword evidence="1" id="KW-0732">Signal</keyword>
<gene>
    <name evidence="3" type="ORF">GCM10011379_18410</name>
</gene>
<organism evidence="3 4">
    <name type="scientific">Filimonas zeae</name>
    <dbReference type="NCBI Taxonomy" id="1737353"/>
    <lineage>
        <taxon>Bacteria</taxon>
        <taxon>Pseudomonadati</taxon>
        <taxon>Bacteroidota</taxon>
        <taxon>Chitinophagia</taxon>
        <taxon>Chitinophagales</taxon>
        <taxon>Chitinophagaceae</taxon>
        <taxon>Filimonas</taxon>
    </lineage>
</organism>
<sequence length="322" mass="35285">MKQFLYSVLSAAVAFAAIAGCKNKLAEPPEESLYQTILSQQNRGYSLFVRALERTGQSTLLSNSPSVTAFVPHDSAFERAGFTEAVINSMDTTSLSVLIGYHLVGETVTPANFTAGGRIETRAGYYLYTNRNDGIYVNNIPVSANYLAAANGVMLPLTSVLIPPQKRIYDVITADTTFSIFSAAVFRDSARRILLKDTFNTGSQFTVFAPTNNAFRRIGITDVTIRDTNLIKADSVSRMVRQHYVANATLMSHDFINGNMVKTGLDSTLVLVTATDSRFGASAPAIRAVTRPDTTLYRLKTRDLITVNGILHSIDSLMTRRR</sequence>
<protein>
    <recommendedName>
        <fullName evidence="2">FAS1 domain-containing protein</fullName>
    </recommendedName>
</protein>
<keyword evidence="4" id="KW-1185">Reference proteome</keyword>
<dbReference type="InterPro" id="IPR050904">
    <property type="entry name" value="Adhesion/Biosynth-related"/>
</dbReference>
<dbReference type="InterPro" id="IPR036378">
    <property type="entry name" value="FAS1_dom_sf"/>
</dbReference>
<feature type="signal peptide" evidence="1">
    <location>
        <begin position="1"/>
        <end position="19"/>
    </location>
</feature>
<evidence type="ECO:0000313" key="4">
    <source>
        <dbReference type="Proteomes" id="UP000627292"/>
    </source>
</evidence>